<dbReference type="PANTHER" id="PTHR35580:SF1">
    <property type="entry name" value="PHYTASE-LIKE DOMAIN-CONTAINING PROTEIN"/>
    <property type="match status" value="1"/>
</dbReference>
<dbReference type="InterPro" id="IPR052918">
    <property type="entry name" value="Motility_Chemotaxis_Reg"/>
</dbReference>
<sequence>MKKGKDFIFSFNNYFSVALENVAQVMTILICLSFGNLTAQNNSSLYDRIWGTYYGSYTTKSVSSAIDSDGNIYMLSEVWALNMETEAANYITSGAHQTTYGGGESDILLSKFDSEGSLIWSTFFGGEGGDWPTDITLYNDNLYIVGSTSSSTGMTTTGSFQEFMVDMEPITIPRYTSGFLTKFSSSGNLIWSTYIDGERMEAISSVTVENGQVFITGNTNSTSHLTTVGSFQENVIFTDVHNQRVGLIMKFNENGERVWGTYYGSGAVNDIVSDLSVDSSGNLFVVGTTEDATGYFSTTDAYQMQNNGNRDIFVSKFSSSGSRLWSTYYGGDENDKGQNIIVLQNNIYVSGASESATNIASSGSYQENLIGSHSNMIFLKMDGETYDRIWCTYYGANGMIPFNLSYNSSSEAYEFWLTGTTNSYEHISTDGAYQEQPNPNTGGANHDGYFAKFSDDGNLSYASYYGGEKRDAITKVLPMNDEDGFYLTGTTMSYNAIATSNAYQSELPDGNNPTNSFLIKFMQKRMGVEDHQHQKLSLWPNPTDGQFTVEGKNFGEMQISIFDLMGREVFTQNKVKIGQPIHLLDQLSSGVYIVKLKAEDHRLNTIKLSVK</sequence>
<evidence type="ECO:0000313" key="3">
    <source>
        <dbReference type="EMBL" id="SDZ77794.1"/>
    </source>
</evidence>
<dbReference type="AlphaFoldDB" id="A0A1H3VU84"/>
<dbReference type="PANTHER" id="PTHR35580">
    <property type="entry name" value="CELL SURFACE GLYCOPROTEIN (S-LAYER PROTEIN)-LIKE PROTEIN"/>
    <property type="match status" value="1"/>
</dbReference>
<evidence type="ECO:0000256" key="1">
    <source>
        <dbReference type="ARBA" id="ARBA00022729"/>
    </source>
</evidence>
<evidence type="ECO:0000259" key="2">
    <source>
        <dbReference type="Pfam" id="PF18962"/>
    </source>
</evidence>
<dbReference type="Pfam" id="PF06739">
    <property type="entry name" value="SBBP"/>
    <property type="match status" value="1"/>
</dbReference>
<dbReference type="InterPro" id="IPR026444">
    <property type="entry name" value="Secre_tail"/>
</dbReference>
<dbReference type="SUPFAM" id="SSF50998">
    <property type="entry name" value="Quinoprotein alcohol dehydrogenase-like"/>
    <property type="match status" value="1"/>
</dbReference>
<protein>
    <submittedName>
        <fullName evidence="3">Por secretion system C-terminal sorting domain-containing protein</fullName>
    </submittedName>
</protein>
<dbReference type="NCBIfam" id="TIGR04183">
    <property type="entry name" value="Por_Secre_tail"/>
    <property type="match status" value="1"/>
</dbReference>
<feature type="domain" description="Secretion system C-terminal sorting" evidence="2">
    <location>
        <begin position="538"/>
        <end position="602"/>
    </location>
</feature>
<keyword evidence="4" id="KW-1185">Reference proteome</keyword>
<dbReference type="InterPro" id="IPR011047">
    <property type="entry name" value="Quinoprotein_ADH-like_sf"/>
</dbReference>
<dbReference type="Pfam" id="PF18962">
    <property type="entry name" value="Por_Secre_tail"/>
    <property type="match status" value="1"/>
</dbReference>
<dbReference type="EMBL" id="FNQF01000001">
    <property type="protein sequence ID" value="SDZ77794.1"/>
    <property type="molecule type" value="Genomic_DNA"/>
</dbReference>
<evidence type="ECO:0000313" key="4">
    <source>
        <dbReference type="Proteomes" id="UP000198820"/>
    </source>
</evidence>
<name>A0A1H3VU84_9FLAO</name>
<proteinExistence type="predicted"/>
<reference evidence="3 4" key="1">
    <citation type="submission" date="2016-10" db="EMBL/GenBank/DDBJ databases">
        <authorList>
            <person name="de Groot N.N."/>
        </authorList>
    </citation>
    <scope>NUCLEOTIDE SEQUENCE [LARGE SCALE GENOMIC DNA]</scope>
    <source>
        <strain evidence="3 4">DSM 23581</strain>
    </source>
</reference>
<dbReference type="InterPro" id="IPR010620">
    <property type="entry name" value="SBBP_repeat"/>
</dbReference>
<keyword evidence="1" id="KW-0732">Signal</keyword>
<dbReference type="Proteomes" id="UP000198820">
    <property type="component" value="Unassembled WGS sequence"/>
</dbReference>
<dbReference type="STRING" id="908615.SAMN05421540_101263"/>
<organism evidence="3 4">
    <name type="scientific">Psychroflexus halocasei</name>
    <dbReference type="NCBI Taxonomy" id="908615"/>
    <lineage>
        <taxon>Bacteria</taxon>
        <taxon>Pseudomonadati</taxon>
        <taxon>Bacteroidota</taxon>
        <taxon>Flavobacteriia</taxon>
        <taxon>Flavobacteriales</taxon>
        <taxon>Flavobacteriaceae</taxon>
        <taxon>Psychroflexus</taxon>
    </lineage>
</organism>
<dbReference type="RefSeq" id="WP_093238324.1">
    <property type="nucleotide sequence ID" value="NZ_FNQF01000001.1"/>
</dbReference>
<accession>A0A1H3VU84</accession>
<gene>
    <name evidence="3" type="ORF">SAMN05421540_101263</name>
</gene>